<keyword evidence="3" id="KW-0812">Transmembrane</keyword>
<reference evidence="3 4" key="1">
    <citation type="journal article" date="2009" name="PLoS ONE">
        <title>The complete genome of Teredinibacter turnerae T7901: an intracellular endosymbiont of marine wood-boring bivalves (shipworms).</title>
        <authorList>
            <person name="Yang J.C."/>
            <person name="Madupu R."/>
            <person name="Durkin A.S."/>
            <person name="Ekborg N.A."/>
            <person name="Pedamallu C.S."/>
            <person name="Hostetler J.B."/>
            <person name="Radune D."/>
            <person name="Toms B.S."/>
            <person name="Henrissat B."/>
            <person name="Coutinho P.M."/>
            <person name="Schwarz S."/>
            <person name="Field L."/>
            <person name="Trindade-Silva A.E."/>
            <person name="Soares C.A.G."/>
            <person name="Elshahawi S."/>
            <person name="Hanora A."/>
            <person name="Schmidt E.W."/>
            <person name="Haygood M.G."/>
            <person name="Posfai J."/>
            <person name="Benner J."/>
            <person name="Madinger C."/>
            <person name="Nove J."/>
            <person name="Anton B."/>
            <person name="Chaudhary K."/>
            <person name="Foster J."/>
            <person name="Holman A."/>
            <person name="Kumar S."/>
            <person name="Lessard P.A."/>
            <person name="Luyten Y.A."/>
            <person name="Slatko B."/>
            <person name="Wood N."/>
            <person name="Wu B."/>
            <person name="Teplitski M."/>
            <person name="Mougous J.D."/>
            <person name="Ward N."/>
            <person name="Eisen J.A."/>
            <person name="Badger J.H."/>
            <person name="Distel D.L."/>
        </authorList>
    </citation>
    <scope>NUCLEOTIDE SEQUENCE [LARGE SCALE GENOMIC DNA]</scope>
    <source>
        <strain evidence="4">ATCC 39867 / T7901</strain>
    </source>
</reference>
<dbReference type="Gene3D" id="2.60.120.1440">
    <property type="match status" value="1"/>
</dbReference>
<dbReference type="InterPro" id="IPR032508">
    <property type="entry name" value="FecR_C"/>
</dbReference>
<dbReference type="EMBL" id="CP001614">
    <property type="protein sequence ID" value="ACS93574.1"/>
    <property type="molecule type" value="Genomic_DNA"/>
</dbReference>
<dbReference type="Pfam" id="PF16344">
    <property type="entry name" value="FecR_C"/>
    <property type="match status" value="1"/>
</dbReference>
<sequence>MAGASIMRVLCINRFFFAYTTQTRQAEALFHAPPDTLAEFSLSDGSELKLDRGSKIRAHYSTNERNIELIEGEAHFEVAKDPGRRFIVDIDNSKVIAIGTAFNVNSWPGGFSVDVTEGVVEISSALEKQHYRVSAGEGFSYLGADKINRWTFEVDEYKDWRQGVIDAKSMSFAEVVSKLTRYSDVPIKIIDPPIKDYIVVGTYDIYSVDETLKILSEILDLDVRRTDSVIMVARGNSVDL</sequence>
<protein>
    <submittedName>
        <fullName evidence="3">Transmembrane sensor</fullName>
    </submittedName>
</protein>
<proteinExistence type="predicted"/>
<dbReference type="eggNOG" id="COG3712">
    <property type="taxonomic scope" value="Bacteria"/>
</dbReference>
<evidence type="ECO:0000313" key="3">
    <source>
        <dbReference type="EMBL" id="ACS93574.1"/>
    </source>
</evidence>
<evidence type="ECO:0000259" key="2">
    <source>
        <dbReference type="Pfam" id="PF16344"/>
    </source>
</evidence>
<dbReference type="InterPro" id="IPR006860">
    <property type="entry name" value="FecR"/>
</dbReference>
<name>C6AR30_TERTT</name>
<organism evidence="3 4">
    <name type="scientific">Teredinibacter turnerae (strain ATCC 39867 / T7901)</name>
    <dbReference type="NCBI Taxonomy" id="377629"/>
    <lineage>
        <taxon>Bacteria</taxon>
        <taxon>Pseudomonadati</taxon>
        <taxon>Pseudomonadota</taxon>
        <taxon>Gammaproteobacteria</taxon>
        <taxon>Cellvibrionales</taxon>
        <taxon>Cellvibrionaceae</taxon>
        <taxon>Teredinibacter</taxon>
    </lineage>
</organism>
<evidence type="ECO:0000259" key="1">
    <source>
        <dbReference type="Pfam" id="PF04773"/>
    </source>
</evidence>
<dbReference type="Pfam" id="PF04773">
    <property type="entry name" value="FecR"/>
    <property type="match status" value="1"/>
</dbReference>
<dbReference type="PANTHER" id="PTHR30273">
    <property type="entry name" value="PERIPLASMIC SIGNAL SENSOR AND SIGMA FACTOR ACTIVATOR FECR-RELATED"/>
    <property type="match status" value="1"/>
</dbReference>
<dbReference type="STRING" id="377629.TERTU_2884"/>
<feature type="domain" description="FecR protein" evidence="1">
    <location>
        <begin position="36"/>
        <end position="121"/>
    </location>
</feature>
<dbReference type="KEGG" id="ttu:TERTU_2884"/>
<dbReference type="PANTHER" id="PTHR30273:SF2">
    <property type="entry name" value="PROTEIN FECR"/>
    <property type="match status" value="1"/>
</dbReference>
<keyword evidence="4" id="KW-1185">Reference proteome</keyword>
<evidence type="ECO:0000313" key="4">
    <source>
        <dbReference type="Proteomes" id="UP000009080"/>
    </source>
</evidence>
<accession>C6AR30</accession>
<keyword evidence="3" id="KW-0472">Membrane</keyword>
<dbReference type="Gene3D" id="3.55.50.30">
    <property type="match status" value="1"/>
</dbReference>
<gene>
    <name evidence="3" type="ordered locus">TERTU_2884</name>
</gene>
<dbReference type="InterPro" id="IPR012373">
    <property type="entry name" value="Ferrdict_sens_TM"/>
</dbReference>
<dbReference type="HOGENOM" id="CLU_1155942_0_0_6"/>
<dbReference type="GO" id="GO:0016989">
    <property type="term" value="F:sigma factor antagonist activity"/>
    <property type="evidence" value="ECO:0007669"/>
    <property type="project" value="TreeGrafter"/>
</dbReference>
<dbReference type="Proteomes" id="UP000009080">
    <property type="component" value="Chromosome"/>
</dbReference>
<feature type="domain" description="Protein FecR C-terminal" evidence="2">
    <location>
        <begin position="168"/>
        <end position="230"/>
    </location>
</feature>
<dbReference type="AlphaFoldDB" id="C6AR30"/>